<dbReference type="Pfam" id="PF02924">
    <property type="entry name" value="HDPD"/>
    <property type="match status" value="1"/>
</dbReference>
<protein>
    <submittedName>
        <fullName evidence="1">Head decoration protein</fullName>
    </submittedName>
</protein>
<gene>
    <name evidence="1" type="ORF">Y958_11625</name>
</gene>
<evidence type="ECO:0000313" key="2">
    <source>
        <dbReference type="Proteomes" id="UP000197153"/>
    </source>
</evidence>
<dbReference type="AlphaFoldDB" id="A0A248JRT6"/>
<dbReference type="RefSeq" id="WP_088872109.1">
    <property type="nucleotide sequence ID" value="NZ_CP022110.1"/>
</dbReference>
<name>A0A248JRT6_9PROT</name>
<dbReference type="InterPro" id="IPR004195">
    <property type="entry name" value="Head_decoration_D"/>
</dbReference>
<proteinExistence type="predicted"/>
<dbReference type="KEGG" id="nao:Y958_11625"/>
<accession>A0A248JRT6</accession>
<sequence>MGAVFTEGLNTGEYLVSEANGNLSRDTITLAQSAAPYSAGQVLAYVAASDHYVAYDEAAQGDAAVAAAINFARVNASAGDVRATAHTNYAEINKAALAWAPGVTSAGMAAAFSSLRQHGIKAR</sequence>
<reference evidence="1 2" key="1">
    <citation type="submission" date="2017-06" db="EMBL/GenBank/DDBJ databases">
        <title>Complete genome sequence of Nitrospirillum amazonense strain CBAmC, an endophytic nitrogen-fixing and plant growth-promoting bacterium, isolated from sugarcane.</title>
        <authorList>
            <person name="Schwab S."/>
            <person name="dos Santos Teixeira K.R."/>
            <person name="Simoes Araujo J.L."/>
            <person name="Soares Vidal M."/>
            <person name="Borges de Freitas H.R."/>
            <person name="Rivello Crivelaro A.L."/>
            <person name="Bueno de Camargo Nunes A."/>
            <person name="dos Santos C.M."/>
            <person name="Palmeira da Silva Rosa D."/>
            <person name="da Silva Padilha D."/>
            <person name="da Silva E."/>
            <person name="Araujo Terra L."/>
            <person name="Soares Mendes V."/>
            <person name="Farinelli L."/>
            <person name="Magalhaes Cruz L."/>
            <person name="Baldani J.I."/>
        </authorList>
    </citation>
    <scope>NUCLEOTIDE SEQUENCE [LARGE SCALE GENOMIC DNA]</scope>
    <source>
        <strain evidence="1 2">CBAmC</strain>
    </source>
</reference>
<keyword evidence="2" id="KW-1185">Reference proteome</keyword>
<organism evidence="1 2">
    <name type="scientific">Nitrospirillum viridazoti CBAmc</name>
    <dbReference type="NCBI Taxonomy" id="1441467"/>
    <lineage>
        <taxon>Bacteria</taxon>
        <taxon>Pseudomonadati</taxon>
        <taxon>Pseudomonadota</taxon>
        <taxon>Alphaproteobacteria</taxon>
        <taxon>Rhodospirillales</taxon>
        <taxon>Azospirillaceae</taxon>
        <taxon>Nitrospirillum</taxon>
        <taxon>Nitrospirillum viridazoti</taxon>
    </lineage>
</organism>
<dbReference type="EMBL" id="CP022110">
    <property type="protein sequence ID" value="ASG21405.1"/>
    <property type="molecule type" value="Genomic_DNA"/>
</dbReference>
<evidence type="ECO:0000313" key="1">
    <source>
        <dbReference type="EMBL" id="ASG21405.1"/>
    </source>
</evidence>
<dbReference type="Proteomes" id="UP000197153">
    <property type="component" value="Chromosome 1"/>
</dbReference>